<keyword evidence="1" id="KW-1133">Transmembrane helix</keyword>
<dbReference type="EMBL" id="PCRN01000025">
    <property type="protein sequence ID" value="PIP22427.1"/>
    <property type="molecule type" value="Genomic_DNA"/>
</dbReference>
<evidence type="ECO:0008006" key="4">
    <source>
        <dbReference type="Google" id="ProtNLM"/>
    </source>
</evidence>
<gene>
    <name evidence="2" type="ORF">COX38_00640</name>
</gene>
<keyword evidence="1" id="KW-0472">Membrane</keyword>
<evidence type="ECO:0000313" key="2">
    <source>
        <dbReference type="EMBL" id="PIP22427.1"/>
    </source>
</evidence>
<reference evidence="2 3" key="1">
    <citation type="submission" date="2017-09" db="EMBL/GenBank/DDBJ databases">
        <title>Depth-based differentiation of microbial function through sediment-hosted aquifers and enrichment of novel symbionts in the deep terrestrial subsurface.</title>
        <authorList>
            <person name="Probst A.J."/>
            <person name="Ladd B."/>
            <person name="Jarett J.K."/>
            <person name="Geller-Mcgrath D.E."/>
            <person name="Sieber C.M."/>
            <person name="Emerson J.B."/>
            <person name="Anantharaman K."/>
            <person name="Thomas B.C."/>
            <person name="Malmstrom R."/>
            <person name="Stieglmeier M."/>
            <person name="Klingl A."/>
            <person name="Woyke T."/>
            <person name="Ryan C.M."/>
            <person name="Banfield J.F."/>
        </authorList>
    </citation>
    <scope>NUCLEOTIDE SEQUENCE [LARGE SCALE GENOMIC DNA]</scope>
    <source>
        <strain evidence="2">CG23_combo_of_CG06-09_8_20_14_all_39_25</strain>
    </source>
</reference>
<proteinExistence type="predicted"/>
<comment type="caution">
    <text evidence="2">The sequence shown here is derived from an EMBL/GenBank/DDBJ whole genome shotgun (WGS) entry which is preliminary data.</text>
</comment>
<dbReference type="AlphaFoldDB" id="A0A2G9YT72"/>
<organism evidence="2 3">
    <name type="scientific">Candidatus Nealsonbacteria bacterium CG23_combo_of_CG06-09_8_20_14_all_39_25</name>
    <dbReference type="NCBI Taxonomy" id="1974723"/>
    <lineage>
        <taxon>Bacteria</taxon>
        <taxon>Candidatus Nealsoniibacteriota</taxon>
    </lineage>
</organism>
<sequence length="106" mass="12201">MTKNTFPLSLNLKLFWTLAFAAAVFLVIFYIFQINIFTRDFYLNQQSKQNLEALTQENEALKIDFSKAGSLANINNYLQSQSFEKVKQVKYIQIFKPVAANPGLVQ</sequence>
<feature type="transmembrane region" description="Helical" evidence="1">
    <location>
        <begin position="14"/>
        <end position="32"/>
    </location>
</feature>
<dbReference type="Proteomes" id="UP000229054">
    <property type="component" value="Unassembled WGS sequence"/>
</dbReference>
<evidence type="ECO:0000313" key="3">
    <source>
        <dbReference type="Proteomes" id="UP000229054"/>
    </source>
</evidence>
<protein>
    <recommendedName>
        <fullName evidence="4">Cell division protein FtsL</fullName>
    </recommendedName>
</protein>
<accession>A0A2G9YT72</accession>
<evidence type="ECO:0000256" key="1">
    <source>
        <dbReference type="SAM" id="Phobius"/>
    </source>
</evidence>
<keyword evidence="1" id="KW-0812">Transmembrane</keyword>
<name>A0A2G9YT72_9BACT</name>